<name>A0ABV8AZU1_9BACI</name>
<reference evidence="3" key="1">
    <citation type="journal article" date="2019" name="Int. J. Syst. Evol. Microbiol.">
        <title>The Global Catalogue of Microorganisms (GCM) 10K type strain sequencing project: providing services to taxonomists for standard genome sequencing and annotation.</title>
        <authorList>
            <consortium name="The Broad Institute Genomics Platform"/>
            <consortium name="The Broad Institute Genome Sequencing Center for Infectious Disease"/>
            <person name="Wu L."/>
            <person name="Ma J."/>
        </authorList>
    </citation>
    <scope>NUCLEOTIDE SEQUENCE [LARGE SCALE GENOMIC DNA]</scope>
    <source>
        <strain evidence="3">CCUG 61889</strain>
    </source>
</reference>
<accession>A0ABV8AZU1</accession>
<keyword evidence="1" id="KW-0812">Transmembrane</keyword>
<keyword evidence="1" id="KW-0472">Membrane</keyword>
<feature type="transmembrane region" description="Helical" evidence="1">
    <location>
        <begin position="43"/>
        <end position="62"/>
    </location>
</feature>
<sequence>MKFAFLLVITIGVVSLLSTIFVARNVEANYGKSTKRNVTNLSAIYIVLLLGLLIGVTWYAIVTL</sequence>
<dbReference type="RefSeq" id="WP_377914045.1">
    <property type="nucleotide sequence ID" value="NZ_JBHRZT010000032.1"/>
</dbReference>
<dbReference type="Proteomes" id="UP001595752">
    <property type="component" value="Unassembled WGS sequence"/>
</dbReference>
<proteinExistence type="predicted"/>
<keyword evidence="1" id="KW-1133">Transmembrane helix</keyword>
<comment type="caution">
    <text evidence="2">The sequence shown here is derived from an EMBL/GenBank/DDBJ whole genome shotgun (WGS) entry which is preliminary data.</text>
</comment>
<evidence type="ECO:0000256" key="1">
    <source>
        <dbReference type="SAM" id="Phobius"/>
    </source>
</evidence>
<evidence type="ECO:0008006" key="4">
    <source>
        <dbReference type="Google" id="ProtNLM"/>
    </source>
</evidence>
<dbReference type="EMBL" id="JBHRZT010000032">
    <property type="protein sequence ID" value="MFC3883503.1"/>
    <property type="molecule type" value="Genomic_DNA"/>
</dbReference>
<evidence type="ECO:0000313" key="3">
    <source>
        <dbReference type="Proteomes" id="UP001595752"/>
    </source>
</evidence>
<organism evidence="2 3">
    <name type="scientific">Bacillus songklensis</name>
    <dbReference type="NCBI Taxonomy" id="1069116"/>
    <lineage>
        <taxon>Bacteria</taxon>
        <taxon>Bacillati</taxon>
        <taxon>Bacillota</taxon>
        <taxon>Bacilli</taxon>
        <taxon>Bacillales</taxon>
        <taxon>Bacillaceae</taxon>
        <taxon>Bacillus</taxon>
    </lineage>
</organism>
<evidence type="ECO:0000313" key="2">
    <source>
        <dbReference type="EMBL" id="MFC3883503.1"/>
    </source>
</evidence>
<gene>
    <name evidence="2" type="ORF">ACFOU2_08280</name>
</gene>
<protein>
    <recommendedName>
        <fullName evidence="4">Cytochrome c biogenesis protein ResB</fullName>
    </recommendedName>
</protein>
<keyword evidence="3" id="KW-1185">Reference proteome</keyword>